<dbReference type="PANTHER" id="PTHR46890">
    <property type="entry name" value="NON-LTR RETROLELEMENT REVERSE TRANSCRIPTASE-LIKE PROTEIN-RELATED"/>
    <property type="match status" value="1"/>
</dbReference>
<dbReference type="Proteomes" id="UP000694864">
    <property type="component" value="Chromosome 16"/>
</dbReference>
<dbReference type="Pfam" id="PF00078">
    <property type="entry name" value="RVT_1"/>
    <property type="match status" value="1"/>
</dbReference>
<dbReference type="InterPro" id="IPR026960">
    <property type="entry name" value="RVT-Znf"/>
</dbReference>
<reference evidence="4" key="2">
    <citation type="submission" date="2025-08" db="UniProtKB">
        <authorList>
            <consortium name="RefSeq"/>
        </authorList>
    </citation>
    <scope>IDENTIFICATION</scope>
    <source>
        <tissue evidence="4">Leaf</tissue>
    </source>
</reference>
<keyword evidence="3" id="KW-1185">Reference proteome</keyword>
<evidence type="ECO:0000259" key="2">
    <source>
        <dbReference type="PROSITE" id="PS50878"/>
    </source>
</evidence>
<evidence type="ECO:0000313" key="4">
    <source>
        <dbReference type="RefSeq" id="XP_010474049.1"/>
    </source>
</evidence>
<proteinExistence type="predicted"/>
<feature type="domain" description="Reverse transcriptase" evidence="2">
    <location>
        <begin position="108"/>
        <end position="351"/>
    </location>
</feature>
<dbReference type="PANTHER" id="PTHR46890:SF48">
    <property type="entry name" value="RNA-DIRECTED DNA POLYMERASE"/>
    <property type="match status" value="1"/>
</dbReference>
<dbReference type="SUPFAM" id="SSF56672">
    <property type="entry name" value="DNA/RNA polymerases"/>
    <property type="match status" value="1"/>
</dbReference>
<name>A0ABM0WP89_CAMSA</name>
<feature type="region of interest" description="Disordered" evidence="1">
    <location>
        <begin position="66"/>
        <end position="85"/>
    </location>
</feature>
<evidence type="ECO:0000256" key="1">
    <source>
        <dbReference type="SAM" id="MobiDB-lite"/>
    </source>
</evidence>
<dbReference type="CDD" id="cd01650">
    <property type="entry name" value="RT_nLTR_like"/>
    <property type="match status" value="1"/>
</dbReference>
<dbReference type="InterPro" id="IPR052343">
    <property type="entry name" value="Retrotransposon-Effector_Assoc"/>
</dbReference>
<dbReference type="InterPro" id="IPR000477">
    <property type="entry name" value="RT_dom"/>
</dbReference>
<accession>A0ABM0WP89</accession>
<organism evidence="3 4">
    <name type="scientific">Camelina sativa</name>
    <name type="common">False flax</name>
    <name type="synonym">Myagrum sativum</name>
    <dbReference type="NCBI Taxonomy" id="90675"/>
    <lineage>
        <taxon>Eukaryota</taxon>
        <taxon>Viridiplantae</taxon>
        <taxon>Streptophyta</taxon>
        <taxon>Embryophyta</taxon>
        <taxon>Tracheophyta</taxon>
        <taxon>Spermatophyta</taxon>
        <taxon>Magnoliopsida</taxon>
        <taxon>eudicotyledons</taxon>
        <taxon>Gunneridae</taxon>
        <taxon>Pentapetalae</taxon>
        <taxon>rosids</taxon>
        <taxon>malvids</taxon>
        <taxon>Brassicales</taxon>
        <taxon>Brassicaceae</taxon>
        <taxon>Camelineae</taxon>
        <taxon>Camelina</taxon>
    </lineage>
</organism>
<dbReference type="PROSITE" id="PS50878">
    <property type="entry name" value="RT_POL"/>
    <property type="match status" value="1"/>
</dbReference>
<protein>
    <submittedName>
        <fullName evidence="4">Uncharacterized protein LOC104753502</fullName>
    </submittedName>
</protein>
<dbReference type="InterPro" id="IPR043502">
    <property type="entry name" value="DNA/RNA_pol_sf"/>
</dbReference>
<dbReference type="Pfam" id="PF13966">
    <property type="entry name" value="zf-RVT"/>
    <property type="match status" value="1"/>
</dbReference>
<reference evidence="3" key="1">
    <citation type="journal article" date="2014" name="Nat. Commun.">
        <title>The emerging biofuel crop Camelina sativa retains a highly undifferentiated hexaploid genome structure.</title>
        <authorList>
            <person name="Kagale S."/>
            <person name="Koh C."/>
            <person name="Nixon J."/>
            <person name="Bollina V."/>
            <person name="Clarke W.E."/>
            <person name="Tuteja R."/>
            <person name="Spillane C."/>
            <person name="Robinson S.J."/>
            <person name="Links M.G."/>
            <person name="Clarke C."/>
            <person name="Higgins E.E."/>
            <person name="Huebert T."/>
            <person name="Sharpe A.G."/>
            <person name="Parkin I.A."/>
        </authorList>
    </citation>
    <scope>NUCLEOTIDE SEQUENCE [LARGE SCALE GENOMIC DNA]</scope>
    <source>
        <strain evidence="3">cv. DH55</strain>
    </source>
</reference>
<evidence type="ECO:0000313" key="3">
    <source>
        <dbReference type="Proteomes" id="UP000694864"/>
    </source>
</evidence>
<gene>
    <name evidence="4" type="primary">LOC104753502</name>
</gene>
<sequence length="644" mass="72908">MESTYINDRGTYFGVGSLGIYINGKRKYPGSSSTFTTLQQQLEDANRKIEEQAALQAERDAEASRVAAEALRSPGPDDKPPGPDGYMSEFYKSTWEILGAEFVIAVRSFFAKGFLPKGVNSTILALIPKKVSAQVMQDYRPISCCNVLYIVISKIIANRLKRVLPKFVSSNQSAFVKDRLLIENVLLATEIVLMAMQFPPMFIQWIMLCVTTASFSIQVNGELAGFFCSSRGLRQGCSLSPYLFVICIDVLSKLLDKAAADHSYGYHPRCRNLRLTHLSFADDLMLLSDGKLRSIEGITAVFEHFAKISGLTISMEKSTLYLAGDVAQRLDTVQFPFEIRKRIGSWTARYLSFVGRFNLISSSSTTLGSWVWTKLLKHRDLAKSFCKVDVGNGEQTSFWFDNWSGLGVLDEVVGGNGVLDLGIAKQSTVAEAWTHRRRQRRHRVYVFNKIEEALHLHWFSTRDTWNHIRTTSSTVSWHRGVWFGHATPKFAFCVWLAALDRISTGVRMVAWNGSAVGVCGFCQLTMETRDHLFFSCPFVSLVWSDLAKGLLKTRFSTDWSTIFAYISNPQLPLGEGFLIRYVFQAVIYAIWRERNGRRHGEKSQSAPTLIAWIDRQVRDQLLSIGLMGDKRYEETFQMWLQTRL</sequence>
<dbReference type="GeneID" id="104753502"/>
<dbReference type="RefSeq" id="XP_010474049.1">
    <property type="nucleotide sequence ID" value="XM_010475747.1"/>
</dbReference>